<dbReference type="SUPFAM" id="SSF51045">
    <property type="entry name" value="WW domain"/>
    <property type="match status" value="1"/>
</dbReference>
<accession>A0A067BJY5</accession>
<feature type="region of interest" description="Disordered" evidence="1">
    <location>
        <begin position="154"/>
        <end position="202"/>
    </location>
</feature>
<dbReference type="SMART" id="SM00456">
    <property type="entry name" value="WW"/>
    <property type="match status" value="1"/>
</dbReference>
<proteinExistence type="predicted"/>
<dbReference type="OMA" id="HETPMPA"/>
<sequence length="202" mass="21545">MANISDRFVKCPACHVNIPKQDLAMAEAPACTVCHAPLPATLFAEAASAAPAKPATQRRWVALTSRRGKTYYHNNETGEDRWDKPSDFETTVSVHEAPPAFVPFKNDDPVRNAIMLQQSKQEAKKHGIPESVVDALAKQHHTDAPSLDSTIAAMQKQAAKAAPVRAKEAAPTPTPPAHEAPMPAPASLDATSSSSSSSCCLM</sequence>
<dbReference type="Proteomes" id="UP000030745">
    <property type="component" value="Unassembled WGS sequence"/>
</dbReference>
<dbReference type="AlphaFoldDB" id="A0A067BJY5"/>
<keyword evidence="4" id="KW-1185">Reference proteome</keyword>
<dbReference type="InterPro" id="IPR036020">
    <property type="entry name" value="WW_dom_sf"/>
</dbReference>
<evidence type="ECO:0000313" key="3">
    <source>
        <dbReference type="EMBL" id="KDO18754.1"/>
    </source>
</evidence>
<dbReference type="Gene3D" id="2.20.70.10">
    <property type="match status" value="1"/>
</dbReference>
<organism evidence="3 4">
    <name type="scientific">Saprolegnia parasitica (strain CBS 223.65)</name>
    <dbReference type="NCBI Taxonomy" id="695850"/>
    <lineage>
        <taxon>Eukaryota</taxon>
        <taxon>Sar</taxon>
        <taxon>Stramenopiles</taxon>
        <taxon>Oomycota</taxon>
        <taxon>Saprolegniomycetes</taxon>
        <taxon>Saprolegniales</taxon>
        <taxon>Saprolegniaceae</taxon>
        <taxon>Saprolegnia</taxon>
    </lineage>
</organism>
<dbReference type="InterPro" id="IPR001202">
    <property type="entry name" value="WW_dom"/>
</dbReference>
<dbReference type="OrthoDB" id="187617at2759"/>
<dbReference type="EMBL" id="KK583398">
    <property type="protein sequence ID" value="KDO18754.1"/>
    <property type="molecule type" value="Genomic_DNA"/>
</dbReference>
<reference evidence="3 4" key="1">
    <citation type="journal article" date="2013" name="PLoS Genet.">
        <title>Distinctive expansion of potential virulence genes in the genome of the oomycete fish pathogen Saprolegnia parasitica.</title>
        <authorList>
            <person name="Jiang R.H."/>
            <person name="de Bruijn I."/>
            <person name="Haas B.J."/>
            <person name="Belmonte R."/>
            <person name="Lobach L."/>
            <person name="Christie J."/>
            <person name="van den Ackerveken G."/>
            <person name="Bottin A."/>
            <person name="Bulone V."/>
            <person name="Diaz-Moreno S.M."/>
            <person name="Dumas B."/>
            <person name="Fan L."/>
            <person name="Gaulin E."/>
            <person name="Govers F."/>
            <person name="Grenville-Briggs L.J."/>
            <person name="Horner N.R."/>
            <person name="Levin J.Z."/>
            <person name="Mammella M."/>
            <person name="Meijer H.J."/>
            <person name="Morris P."/>
            <person name="Nusbaum C."/>
            <person name="Oome S."/>
            <person name="Phillips A.J."/>
            <person name="van Rooyen D."/>
            <person name="Rzeszutek E."/>
            <person name="Saraiva M."/>
            <person name="Secombes C.J."/>
            <person name="Seidl M.F."/>
            <person name="Snel B."/>
            <person name="Stassen J.H."/>
            <person name="Sykes S."/>
            <person name="Tripathy S."/>
            <person name="van den Berg H."/>
            <person name="Vega-Arreguin J.C."/>
            <person name="Wawra S."/>
            <person name="Young S.K."/>
            <person name="Zeng Q."/>
            <person name="Dieguez-Uribeondo J."/>
            <person name="Russ C."/>
            <person name="Tyler B.M."/>
            <person name="van West P."/>
        </authorList>
    </citation>
    <scope>NUCLEOTIDE SEQUENCE [LARGE SCALE GENOMIC DNA]</scope>
    <source>
        <strain evidence="3 4">CBS 223.65</strain>
    </source>
</reference>
<dbReference type="GeneID" id="24137617"/>
<dbReference type="PROSITE" id="PS50020">
    <property type="entry name" value="WW_DOMAIN_2"/>
    <property type="match status" value="1"/>
</dbReference>
<dbReference type="VEuPathDB" id="FungiDB:SPRG_15942"/>
<evidence type="ECO:0000256" key="1">
    <source>
        <dbReference type="SAM" id="MobiDB-lite"/>
    </source>
</evidence>
<feature type="compositionally biased region" description="Pro residues" evidence="1">
    <location>
        <begin position="172"/>
        <end position="184"/>
    </location>
</feature>
<name>A0A067BJY5_SAPPC</name>
<feature type="compositionally biased region" description="Low complexity" evidence="1">
    <location>
        <begin position="192"/>
        <end position="202"/>
    </location>
</feature>
<dbReference type="KEGG" id="spar:SPRG_15942"/>
<dbReference type="SUPFAM" id="SSF48695">
    <property type="entry name" value="Multiheme cytochromes"/>
    <property type="match status" value="1"/>
</dbReference>
<dbReference type="RefSeq" id="XP_012210532.1">
    <property type="nucleotide sequence ID" value="XM_012355142.1"/>
</dbReference>
<feature type="compositionally biased region" description="Low complexity" evidence="1">
    <location>
        <begin position="154"/>
        <end position="164"/>
    </location>
</feature>
<evidence type="ECO:0000259" key="2">
    <source>
        <dbReference type="PROSITE" id="PS50020"/>
    </source>
</evidence>
<gene>
    <name evidence="3" type="ORF">SPRG_15942</name>
</gene>
<dbReference type="Pfam" id="PF00397">
    <property type="entry name" value="WW"/>
    <property type="match status" value="1"/>
</dbReference>
<dbReference type="InterPro" id="IPR036280">
    <property type="entry name" value="Multihaem_cyt_sf"/>
</dbReference>
<feature type="domain" description="WW" evidence="2">
    <location>
        <begin position="54"/>
        <end position="87"/>
    </location>
</feature>
<protein>
    <recommendedName>
        <fullName evidence="2">WW domain-containing protein</fullName>
    </recommendedName>
</protein>
<dbReference type="CDD" id="cd00201">
    <property type="entry name" value="WW"/>
    <property type="match status" value="1"/>
</dbReference>
<evidence type="ECO:0000313" key="4">
    <source>
        <dbReference type="Proteomes" id="UP000030745"/>
    </source>
</evidence>